<dbReference type="Pfam" id="PF08245">
    <property type="entry name" value="Mur_ligase_M"/>
    <property type="match status" value="1"/>
</dbReference>
<evidence type="ECO:0000313" key="19">
    <source>
        <dbReference type="Proteomes" id="UP000184050"/>
    </source>
</evidence>
<dbReference type="AlphaFoldDB" id="A0A1M6A1M9"/>
<keyword evidence="19" id="KW-1185">Reference proteome</keyword>
<dbReference type="PANTHER" id="PTHR43445">
    <property type="entry name" value="UDP-N-ACETYLMURAMATE--L-ALANINE LIGASE-RELATED"/>
    <property type="match status" value="1"/>
</dbReference>
<dbReference type="PANTHER" id="PTHR43445:SF3">
    <property type="entry name" value="UDP-N-ACETYLMURAMATE--L-ALANINE LIGASE"/>
    <property type="match status" value="1"/>
</dbReference>
<protein>
    <recommendedName>
        <fullName evidence="3 14">UDP-N-acetylmuramate--L-alanine ligase</fullName>
        <ecNumber evidence="3 14">6.3.2.8</ecNumber>
    </recommendedName>
    <alternativeName>
        <fullName evidence="14">UDP-N-acetylmuramoyl-L-alanine synthetase</fullName>
    </alternativeName>
</protein>
<keyword evidence="9 14" id="KW-0133">Cell shape</keyword>
<keyword evidence="11 14" id="KW-0131">Cell cycle</keyword>
<evidence type="ECO:0000256" key="6">
    <source>
        <dbReference type="ARBA" id="ARBA00022618"/>
    </source>
</evidence>
<proteinExistence type="inferred from homology"/>
<evidence type="ECO:0000256" key="10">
    <source>
        <dbReference type="ARBA" id="ARBA00022984"/>
    </source>
</evidence>
<comment type="function">
    <text evidence="14">Cell wall formation.</text>
</comment>
<dbReference type="SUPFAM" id="SSF51984">
    <property type="entry name" value="MurCD N-terminal domain"/>
    <property type="match status" value="1"/>
</dbReference>
<dbReference type="SUPFAM" id="SSF53244">
    <property type="entry name" value="MurD-like peptide ligases, peptide-binding domain"/>
    <property type="match status" value="1"/>
</dbReference>
<dbReference type="InterPro" id="IPR005758">
    <property type="entry name" value="UDP-N-AcMur_Ala_ligase_MurC"/>
</dbReference>
<comment type="subcellular location">
    <subcellularLocation>
        <location evidence="1 14">Cytoplasm</location>
    </subcellularLocation>
</comment>
<dbReference type="Pfam" id="PF02875">
    <property type="entry name" value="Mur_ligase_C"/>
    <property type="match status" value="1"/>
</dbReference>
<evidence type="ECO:0000256" key="13">
    <source>
        <dbReference type="ARBA" id="ARBA00047833"/>
    </source>
</evidence>
<evidence type="ECO:0000256" key="8">
    <source>
        <dbReference type="ARBA" id="ARBA00022840"/>
    </source>
</evidence>
<feature type="domain" description="Mur ligase C-terminal" evidence="16">
    <location>
        <begin position="319"/>
        <end position="444"/>
    </location>
</feature>
<evidence type="ECO:0000256" key="7">
    <source>
        <dbReference type="ARBA" id="ARBA00022741"/>
    </source>
</evidence>
<dbReference type="EC" id="6.3.2.8" evidence="3 14"/>
<keyword evidence="4 14" id="KW-0963">Cytoplasm</keyword>
<evidence type="ECO:0000256" key="5">
    <source>
        <dbReference type="ARBA" id="ARBA00022598"/>
    </source>
</evidence>
<evidence type="ECO:0000256" key="4">
    <source>
        <dbReference type="ARBA" id="ARBA00022490"/>
    </source>
</evidence>
<dbReference type="OrthoDB" id="9804126at2"/>
<keyword evidence="6 14" id="KW-0132">Cell division</keyword>
<dbReference type="InterPro" id="IPR050061">
    <property type="entry name" value="MurCDEF_pg_biosynth"/>
</dbReference>
<feature type="domain" description="Mur ligase central" evidence="17">
    <location>
        <begin position="117"/>
        <end position="297"/>
    </location>
</feature>
<dbReference type="RefSeq" id="WP_073163759.1">
    <property type="nucleotide sequence ID" value="NZ_FQZE01000001.1"/>
</dbReference>
<evidence type="ECO:0000256" key="1">
    <source>
        <dbReference type="ARBA" id="ARBA00004496"/>
    </source>
</evidence>
<evidence type="ECO:0000256" key="12">
    <source>
        <dbReference type="ARBA" id="ARBA00023316"/>
    </source>
</evidence>
<evidence type="ECO:0000256" key="11">
    <source>
        <dbReference type="ARBA" id="ARBA00023306"/>
    </source>
</evidence>
<evidence type="ECO:0000256" key="3">
    <source>
        <dbReference type="ARBA" id="ARBA00012211"/>
    </source>
</evidence>
<dbReference type="GO" id="GO:0005524">
    <property type="term" value="F:ATP binding"/>
    <property type="evidence" value="ECO:0007669"/>
    <property type="project" value="UniProtKB-UniRule"/>
</dbReference>
<dbReference type="GO" id="GO:0005737">
    <property type="term" value="C:cytoplasm"/>
    <property type="evidence" value="ECO:0007669"/>
    <property type="project" value="UniProtKB-SubCell"/>
</dbReference>
<dbReference type="Proteomes" id="UP000184050">
    <property type="component" value="Unassembled WGS sequence"/>
</dbReference>
<reference evidence="18 19" key="1">
    <citation type="submission" date="2016-11" db="EMBL/GenBank/DDBJ databases">
        <authorList>
            <person name="Jaros S."/>
            <person name="Januszkiewicz K."/>
            <person name="Wedrychowicz H."/>
        </authorList>
    </citation>
    <scope>NUCLEOTIDE SEQUENCE [LARGE SCALE GENOMIC DNA]</scope>
    <source>
        <strain evidence="18 19">DSM 27063</strain>
    </source>
</reference>
<keyword evidence="7 14" id="KW-0547">Nucleotide-binding</keyword>
<dbReference type="GO" id="GO:0008360">
    <property type="term" value="P:regulation of cell shape"/>
    <property type="evidence" value="ECO:0007669"/>
    <property type="project" value="UniProtKB-KW"/>
</dbReference>
<evidence type="ECO:0000259" key="16">
    <source>
        <dbReference type="Pfam" id="PF02875"/>
    </source>
</evidence>
<keyword evidence="10 14" id="KW-0573">Peptidoglycan synthesis</keyword>
<keyword evidence="12 14" id="KW-0961">Cell wall biogenesis/degradation</keyword>
<evidence type="ECO:0000259" key="17">
    <source>
        <dbReference type="Pfam" id="PF08245"/>
    </source>
</evidence>
<keyword evidence="5 14" id="KW-0436">Ligase</keyword>
<dbReference type="GO" id="GO:0051301">
    <property type="term" value="P:cell division"/>
    <property type="evidence" value="ECO:0007669"/>
    <property type="project" value="UniProtKB-KW"/>
</dbReference>
<accession>A0A1M6A1M9</accession>
<dbReference type="InterPro" id="IPR036565">
    <property type="entry name" value="Mur-like_cat_sf"/>
</dbReference>
<dbReference type="GO" id="GO:0008763">
    <property type="term" value="F:UDP-N-acetylmuramate-L-alanine ligase activity"/>
    <property type="evidence" value="ECO:0007669"/>
    <property type="project" value="UniProtKB-UniRule"/>
</dbReference>
<dbReference type="Gene3D" id="3.90.190.20">
    <property type="entry name" value="Mur ligase, C-terminal domain"/>
    <property type="match status" value="1"/>
</dbReference>
<dbReference type="InterPro" id="IPR004101">
    <property type="entry name" value="Mur_ligase_C"/>
</dbReference>
<evidence type="ECO:0000313" key="18">
    <source>
        <dbReference type="EMBL" id="SHI30372.1"/>
    </source>
</evidence>
<dbReference type="SUPFAM" id="SSF53623">
    <property type="entry name" value="MurD-like peptide ligases, catalytic domain"/>
    <property type="match status" value="1"/>
</dbReference>
<dbReference type="UniPathway" id="UPA00219"/>
<name>A0A1M6A1M9_9BACT</name>
<sequence>MSYLQDIKNVYFLGIGGIGMSALARYFKFTGRNVAGYDRTQTALTDALQQEGIDVHYDDDIRNIPSRWNPGETLAVFTPALPDEHSELSWFRGKPIGLLKRAKVLGLICNEKNGIAVAGTHGKTTVSTMTANILDKTKAGCGAFLGGISKNFGSNLLLPNEDSPWIVAEADEFDRSFLHLQPLLALVTSLDADHLDIYGEKEKIVESFEKFISQIKLGGKLLLKKGVELNTQKTSARVFSYALKENADFSAVNLKLSSEGGFYQFDLKTPEGIIANCRLNYPGLINVENAVAAAALAFLAGVSADEIKSGLEDYQGVLRRFDVRYKSDSQIYIDDYAHHPAELKAVISSVKALYPSRKITGIFQPHLYSRTRDFSAEFAASLDLLDETILVSIYPAREEPIEGVSSAIIFEKMKNENKIMAEKEDVAQLLAERETDVVLTMGAGNIDGIGPQIIEVLKNKQNVA</sequence>
<dbReference type="EMBL" id="FQZE01000001">
    <property type="protein sequence ID" value="SHI30372.1"/>
    <property type="molecule type" value="Genomic_DNA"/>
</dbReference>
<dbReference type="InterPro" id="IPR000713">
    <property type="entry name" value="Mur_ligase_N"/>
</dbReference>
<dbReference type="STRING" id="1168035.SAMN05444280_10121"/>
<dbReference type="InterPro" id="IPR036615">
    <property type="entry name" value="Mur_ligase_C_dom_sf"/>
</dbReference>
<evidence type="ECO:0000256" key="14">
    <source>
        <dbReference type="HAMAP-Rule" id="MF_00046"/>
    </source>
</evidence>
<dbReference type="GO" id="GO:0009252">
    <property type="term" value="P:peptidoglycan biosynthetic process"/>
    <property type="evidence" value="ECO:0007669"/>
    <property type="project" value="UniProtKB-UniRule"/>
</dbReference>
<feature type="binding site" evidence="14">
    <location>
        <begin position="119"/>
        <end position="125"/>
    </location>
    <ligand>
        <name>ATP</name>
        <dbReference type="ChEBI" id="CHEBI:30616"/>
    </ligand>
</feature>
<dbReference type="HAMAP" id="MF_00046">
    <property type="entry name" value="MurC"/>
    <property type="match status" value="1"/>
</dbReference>
<dbReference type="InterPro" id="IPR013221">
    <property type="entry name" value="Mur_ligase_cen"/>
</dbReference>
<dbReference type="NCBIfam" id="TIGR01082">
    <property type="entry name" value="murC"/>
    <property type="match status" value="1"/>
</dbReference>
<evidence type="ECO:0000259" key="15">
    <source>
        <dbReference type="Pfam" id="PF01225"/>
    </source>
</evidence>
<evidence type="ECO:0000256" key="2">
    <source>
        <dbReference type="ARBA" id="ARBA00004752"/>
    </source>
</evidence>
<gene>
    <name evidence="14" type="primary">murC</name>
    <name evidence="18" type="ORF">SAMN05444280_10121</name>
</gene>
<comment type="similarity">
    <text evidence="14">Belongs to the MurCDEF family.</text>
</comment>
<dbReference type="Gene3D" id="3.40.50.720">
    <property type="entry name" value="NAD(P)-binding Rossmann-like Domain"/>
    <property type="match status" value="1"/>
</dbReference>
<dbReference type="Pfam" id="PF01225">
    <property type="entry name" value="Mur_ligase"/>
    <property type="match status" value="1"/>
</dbReference>
<comment type="pathway">
    <text evidence="2 14">Cell wall biogenesis; peptidoglycan biosynthesis.</text>
</comment>
<dbReference type="Gene3D" id="3.40.1190.10">
    <property type="entry name" value="Mur-like, catalytic domain"/>
    <property type="match status" value="1"/>
</dbReference>
<keyword evidence="8 14" id="KW-0067">ATP-binding</keyword>
<organism evidence="18 19">
    <name type="scientific">Tangfeifania diversioriginum</name>
    <dbReference type="NCBI Taxonomy" id="1168035"/>
    <lineage>
        <taxon>Bacteria</taxon>
        <taxon>Pseudomonadati</taxon>
        <taxon>Bacteroidota</taxon>
        <taxon>Bacteroidia</taxon>
        <taxon>Marinilabiliales</taxon>
        <taxon>Prolixibacteraceae</taxon>
        <taxon>Tangfeifania</taxon>
    </lineage>
</organism>
<evidence type="ECO:0000256" key="9">
    <source>
        <dbReference type="ARBA" id="ARBA00022960"/>
    </source>
</evidence>
<dbReference type="GO" id="GO:0071555">
    <property type="term" value="P:cell wall organization"/>
    <property type="evidence" value="ECO:0007669"/>
    <property type="project" value="UniProtKB-KW"/>
</dbReference>
<comment type="catalytic activity">
    <reaction evidence="13 14">
        <text>UDP-N-acetyl-alpha-D-muramate + L-alanine + ATP = UDP-N-acetyl-alpha-D-muramoyl-L-alanine + ADP + phosphate + H(+)</text>
        <dbReference type="Rhea" id="RHEA:23372"/>
        <dbReference type="ChEBI" id="CHEBI:15378"/>
        <dbReference type="ChEBI" id="CHEBI:30616"/>
        <dbReference type="ChEBI" id="CHEBI:43474"/>
        <dbReference type="ChEBI" id="CHEBI:57972"/>
        <dbReference type="ChEBI" id="CHEBI:70757"/>
        <dbReference type="ChEBI" id="CHEBI:83898"/>
        <dbReference type="ChEBI" id="CHEBI:456216"/>
        <dbReference type="EC" id="6.3.2.8"/>
    </reaction>
</comment>
<feature type="domain" description="Mur ligase N-terminal catalytic" evidence="15">
    <location>
        <begin position="10"/>
        <end position="111"/>
    </location>
</feature>